<evidence type="ECO:0000313" key="2">
    <source>
        <dbReference type="EMBL" id="PAW56660.1"/>
    </source>
</evidence>
<dbReference type="Proteomes" id="UP000217830">
    <property type="component" value="Unassembled WGS sequence"/>
</dbReference>
<dbReference type="GO" id="GO:0016491">
    <property type="term" value="F:oxidoreductase activity"/>
    <property type="evidence" value="ECO:0007669"/>
    <property type="project" value="InterPro"/>
</dbReference>
<dbReference type="PANTHER" id="PTHR43745:SF2">
    <property type="entry name" value="NITROREDUCTASE MJ1384-RELATED"/>
    <property type="match status" value="1"/>
</dbReference>
<dbReference type="CDD" id="cd02142">
    <property type="entry name" value="McbC_SagB-like_oxidoreductase"/>
    <property type="match status" value="1"/>
</dbReference>
<feature type="domain" description="Nitroreductase" evidence="1">
    <location>
        <begin position="150"/>
        <end position="337"/>
    </location>
</feature>
<dbReference type="InterPro" id="IPR020051">
    <property type="entry name" value="SagB-type_dehydrogenase"/>
</dbReference>
<comment type="caution">
    <text evidence="2">The sequence shown here is derived from an EMBL/GenBank/DDBJ whole genome shotgun (WGS) entry which is preliminary data.</text>
</comment>
<dbReference type="InterPro" id="IPR029479">
    <property type="entry name" value="Nitroreductase"/>
</dbReference>
<dbReference type="NCBIfam" id="TIGR03605">
    <property type="entry name" value="antibiot_sagB"/>
    <property type="match status" value="1"/>
</dbReference>
<proteinExistence type="predicted"/>
<dbReference type="InterPro" id="IPR052544">
    <property type="entry name" value="Bacteriocin_Proc_Enz"/>
</dbReference>
<evidence type="ECO:0000313" key="3">
    <source>
        <dbReference type="Proteomes" id="UP000217830"/>
    </source>
</evidence>
<dbReference type="InterPro" id="IPR000415">
    <property type="entry name" value="Nitroreductase-like"/>
</dbReference>
<organism evidence="2 3">
    <name type="scientific">Pseudomonas moraviensis</name>
    <dbReference type="NCBI Taxonomy" id="321662"/>
    <lineage>
        <taxon>Bacteria</taxon>
        <taxon>Pseudomonadati</taxon>
        <taxon>Pseudomonadota</taxon>
        <taxon>Gammaproteobacteria</taxon>
        <taxon>Pseudomonadales</taxon>
        <taxon>Pseudomonadaceae</taxon>
        <taxon>Pseudomonas</taxon>
    </lineage>
</organism>
<dbReference type="RefSeq" id="WP_095668089.1">
    <property type="nucleotide sequence ID" value="NZ_NRSS01000003.1"/>
</dbReference>
<dbReference type="SUPFAM" id="SSF55469">
    <property type="entry name" value="FMN-dependent nitroreductase-like"/>
    <property type="match status" value="1"/>
</dbReference>
<sequence length="357" mass="39735">MYINPYLFILPRTPGQIVWNYKNHTQHELDLTYSCRLAQLINNPEQFDRRNIIDSQLLNAGILTVAKIDSPPWGWDELSKIYHIGTQNIPCEQTPQNIHEWSRQYLNHCSAVLTTPAPAQDRPTPEDVPRIALPASAALTVASLGNVLRLRKTCRSFTGEAITLGDVGTLMYLTLGFLHHRDHDRDESIAEGLGARRSSPSGGGLNACEGFLLARNIEGLEPGLYAYHPAEHALSRVNSLPEPALGHLLAGQHFINNLPLGLFITARFDKLWWKYEHSRAYRMAFVEAGHLSQTFQLVATALGLGTWLTGAFADRQVEALLKLEGSAEQPLFFVGCGASDGQAMCQEMRDLLLETRT</sequence>
<evidence type="ECO:0000259" key="1">
    <source>
        <dbReference type="Pfam" id="PF00881"/>
    </source>
</evidence>
<dbReference type="AlphaFoldDB" id="A0A2A2PMH6"/>
<dbReference type="EMBL" id="NRST01000001">
    <property type="protein sequence ID" value="PAW56660.1"/>
    <property type="molecule type" value="Genomic_DNA"/>
</dbReference>
<dbReference type="Gene3D" id="3.40.109.10">
    <property type="entry name" value="NADH Oxidase"/>
    <property type="match status" value="1"/>
</dbReference>
<keyword evidence="3" id="KW-1185">Reference proteome</keyword>
<accession>A0A2A2PMH6</accession>
<name>A0A2A2PMH6_9PSED</name>
<gene>
    <name evidence="2" type="ORF">CKQ80_15525</name>
</gene>
<dbReference type="PANTHER" id="PTHR43745">
    <property type="entry name" value="NITROREDUCTASE MJ1384-RELATED"/>
    <property type="match status" value="1"/>
</dbReference>
<dbReference type="Pfam" id="PF00881">
    <property type="entry name" value="Nitroreductase"/>
    <property type="match status" value="1"/>
</dbReference>
<reference evidence="2 3" key="1">
    <citation type="submission" date="2017-08" db="EMBL/GenBank/DDBJ databases">
        <title>Draft Genome Sequence of Pseudomonas moraviensis TYU6, isolated from Taxus cuspidata by using PacBio Single-Molecule Real-Time Technology.</title>
        <authorList>
            <person name="Baek K.-H."/>
            <person name="Mishra A.K."/>
        </authorList>
    </citation>
    <scope>NUCLEOTIDE SEQUENCE [LARGE SCALE GENOMIC DNA]</scope>
    <source>
        <strain evidence="2 3">TYU6</strain>
    </source>
</reference>
<protein>
    <submittedName>
        <fullName evidence="2">Dehydrogenase</fullName>
    </submittedName>
</protein>